<dbReference type="InterPro" id="IPR001296">
    <property type="entry name" value="Glyco_trans_1"/>
</dbReference>
<evidence type="ECO:0000313" key="3">
    <source>
        <dbReference type="Proteomes" id="UP001194729"/>
    </source>
</evidence>
<dbReference type="PANTHER" id="PTHR12526">
    <property type="entry name" value="GLYCOSYLTRANSFERASE"/>
    <property type="match status" value="1"/>
</dbReference>
<dbReference type="Gene3D" id="3.40.50.2000">
    <property type="entry name" value="Glycogen Phosphorylase B"/>
    <property type="match status" value="2"/>
</dbReference>
<reference evidence="2 3" key="1">
    <citation type="submission" date="2020-11" db="EMBL/GenBank/DDBJ databases">
        <title>P. mediterranea TC4 genome.</title>
        <authorList>
            <person name="Molmeret M."/>
        </authorList>
    </citation>
    <scope>NUCLEOTIDE SEQUENCE [LARGE SCALE GENOMIC DNA]</scope>
    <source>
        <strain evidence="2 3">TC4</strain>
    </source>
</reference>
<protein>
    <submittedName>
        <fullName evidence="2">Glycosyltransferase</fullName>
    </submittedName>
</protein>
<organism evidence="2 3">
    <name type="scientific">Nonlabens mediterrranea</name>
    <dbReference type="NCBI Taxonomy" id="1419947"/>
    <lineage>
        <taxon>Bacteria</taxon>
        <taxon>Pseudomonadati</taxon>
        <taxon>Bacteroidota</taxon>
        <taxon>Flavobacteriia</taxon>
        <taxon>Flavobacteriales</taxon>
        <taxon>Flavobacteriaceae</taxon>
        <taxon>Nonlabens</taxon>
    </lineage>
</organism>
<feature type="domain" description="Glycosyl transferase family 1" evidence="1">
    <location>
        <begin position="174"/>
        <end position="330"/>
    </location>
</feature>
<comment type="caution">
    <text evidence="2">The sequence shown here is derived from an EMBL/GenBank/DDBJ whole genome shotgun (WGS) entry which is preliminary data.</text>
</comment>
<sequence>MGKLVVIQTVIPAYRIKVFDKISTELGDDFTLYGGQFFFDKTITTTTQSKLHQHINNHYLLGRRFLWQTGFWKEVFKDNVLVLSLNPRVLSHWAILLLRSLSRKRTVLWGHAWPRSGQKSKSDNLRHLMRSLASEIIVYTEQQKEELKLKMPHKKVTAAPNAVLFKDEMSSDTATEVNNIIYVGRLITDKKPLLLYNGFKKALKELPEATKLVIIGNGPERAKLLELSKKDGLEHRVLIPGEVTKASILEEYYKKSLVSASPGYVGLSITQSLGYGVPMIIARDENHSPELEAVKDGFNAQFFNSNDESSLAQGLISFFGNKEKWLKIREEIVEDCKNRYSIEAMTATFINLLK</sequence>
<gene>
    <name evidence="2" type="ORF">FNJ87_07355</name>
</gene>
<keyword evidence="3" id="KW-1185">Reference proteome</keyword>
<dbReference type="PANTHER" id="PTHR12526:SF630">
    <property type="entry name" value="GLYCOSYLTRANSFERASE"/>
    <property type="match status" value="1"/>
</dbReference>
<name>A0ABS0A4C2_9FLAO</name>
<dbReference type="Pfam" id="PF00534">
    <property type="entry name" value="Glycos_transf_1"/>
    <property type="match status" value="1"/>
</dbReference>
<dbReference type="SUPFAM" id="SSF53756">
    <property type="entry name" value="UDP-Glycosyltransferase/glycogen phosphorylase"/>
    <property type="match status" value="1"/>
</dbReference>
<evidence type="ECO:0000313" key="2">
    <source>
        <dbReference type="EMBL" id="MBF4984149.1"/>
    </source>
</evidence>
<dbReference type="Proteomes" id="UP001194729">
    <property type="component" value="Unassembled WGS sequence"/>
</dbReference>
<accession>A0ABS0A4C2</accession>
<proteinExistence type="predicted"/>
<evidence type="ECO:0000259" key="1">
    <source>
        <dbReference type="Pfam" id="PF00534"/>
    </source>
</evidence>
<dbReference type="EMBL" id="JADKYU010000377">
    <property type="protein sequence ID" value="MBF4984149.1"/>
    <property type="molecule type" value="Genomic_DNA"/>
</dbReference>